<evidence type="ECO:0000256" key="1">
    <source>
        <dbReference type="ARBA" id="ARBA00022801"/>
    </source>
</evidence>
<keyword evidence="3" id="KW-0645">Protease</keyword>
<reference evidence="3" key="2">
    <citation type="submission" date="2023-01" db="EMBL/GenBank/DDBJ databases">
        <authorList>
            <person name="Sun Q."/>
            <person name="Evtushenko L."/>
        </authorList>
    </citation>
    <scope>NUCLEOTIDE SEQUENCE</scope>
    <source>
        <strain evidence="3">VKM Ac-1940</strain>
    </source>
</reference>
<evidence type="ECO:0000313" key="4">
    <source>
        <dbReference type="Proteomes" id="UP001142291"/>
    </source>
</evidence>
<dbReference type="Proteomes" id="UP001142291">
    <property type="component" value="Unassembled WGS sequence"/>
</dbReference>
<dbReference type="SUPFAM" id="SSF82171">
    <property type="entry name" value="DPP6 N-terminal domain-like"/>
    <property type="match status" value="1"/>
</dbReference>
<reference evidence="3" key="1">
    <citation type="journal article" date="2014" name="Int. J. Syst. Evol. Microbiol.">
        <title>Complete genome sequence of Corynebacterium casei LMG S-19264T (=DSM 44701T), isolated from a smear-ripened cheese.</title>
        <authorList>
            <consortium name="US DOE Joint Genome Institute (JGI-PGF)"/>
            <person name="Walter F."/>
            <person name="Albersmeier A."/>
            <person name="Kalinowski J."/>
            <person name="Ruckert C."/>
        </authorList>
    </citation>
    <scope>NUCLEOTIDE SEQUENCE</scope>
    <source>
        <strain evidence="3">VKM Ac-1940</strain>
    </source>
</reference>
<dbReference type="Gene3D" id="3.40.50.1820">
    <property type="entry name" value="alpha/beta hydrolase"/>
    <property type="match status" value="1"/>
</dbReference>
<dbReference type="PANTHER" id="PTHR42776:SF27">
    <property type="entry name" value="DIPEPTIDYL PEPTIDASE FAMILY MEMBER 6"/>
    <property type="match status" value="1"/>
</dbReference>
<comment type="caution">
    <text evidence="3">The sequence shown here is derived from an EMBL/GenBank/DDBJ whole genome shotgun (WGS) entry which is preliminary data.</text>
</comment>
<dbReference type="InterPro" id="IPR029058">
    <property type="entry name" value="AB_hydrolase_fold"/>
</dbReference>
<proteinExistence type="predicted"/>
<dbReference type="InterPro" id="IPR011042">
    <property type="entry name" value="6-blade_b-propeller_TolB-like"/>
</dbReference>
<gene>
    <name evidence="3" type="ORF">GCM10017591_18670</name>
</gene>
<dbReference type="AlphaFoldDB" id="A0A9W6M5U9"/>
<dbReference type="Gene3D" id="2.120.10.30">
    <property type="entry name" value="TolB, C-terminal domain"/>
    <property type="match status" value="1"/>
</dbReference>
<keyword evidence="1" id="KW-0378">Hydrolase</keyword>
<sequence length="667" mass="70780">MTVRATDIAALVSLGRPSLAPDAGVAVFATSRPDIVADRNVGQIWRIDLPDGTPRRLTRGVADTQPQVSPDGGRIAFLRADADGAQQVFVIPASGGEPVQATDVRGGVTSFAWSPDSARIGFAARVPEQGRYGTVEGLPAEAESPRRITGVRWHANGLGYIADRPVHLFVVDAPDVDAEPFYSPAPTASTTSTAHTSETVRRVAAEATQLTSGAVSHDGVVFTADGGHLLTVRDEIEQDHRDLRTALVAVAVAGSDETEVLERAAGFAVGDVAVAEDGTIAVLASRPGDSGRDFIAPDVALYILEGELGASVPRRLTDPEATDLDEVGSHITTVGADFLVQNRTRGRVELLRVSREGAVRTLVDGDVEVGGHAAAGDRIVFSHATPSSVGELSLLGTGTLTSFGDAIGARGIVRPAEREITGRDGYPVHGWVAVPAGEGPFPVILQIHGGPYAAYGVHLFDETQVLVDAGYAVVYCNPRGSAGYGRAHGRSIRGAMGTVDMSDVLDFFDAVVESDARLDGSRVGIQGGSYGGYLTAWIIAHDHRFAAAIVERGFLDPVSFRGTSDIGSFFGDEYVGTDPAAMTRQSPMAAVGAVRTPTLVMHSELDFRCPLEQATRYYSALKRQGTDAEMLIFPGENHELTRAGRPRHRVERFDAVIEWWSRHLPTD</sequence>
<dbReference type="InterPro" id="IPR001375">
    <property type="entry name" value="Peptidase_S9_cat"/>
</dbReference>
<dbReference type="GO" id="GO:0004177">
    <property type="term" value="F:aminopeptidase activity"/>
    <property type="evidence" value="ECO:0007669"/>
    <property type="project" value="UniProtKB-KW"/>
</dbReference>
<evidence type="ECO:0000313" key="3">
    <source>
        <dbReference type="EMBL" id="GLJ95804.1"/>
    </source>
</evidence>
<dbReference type="GO" id="GO:0006508">
    <property type="term" value="P:proteolysis"/>
    <property type="evidence" value="ECO:0007669"/>
    <property type="project" value="InterPro"/>
</dbReference>
<evidence type="ECO:0000259" key="2">
    <source>
        <dbReference type="Pfam" id="PF00326"/>
    </source>
</evidence>
<dbReference type="GO" id="GO:0004252">
    <property type="term" value="F:serine-type endopeptidase activity"/>
    <property type="evidence" value="ECO:0007669"/>
    <property type="project" value="TreeGrafter"/>
</dbReference>
<protein>
    <submittedName>
        <fullName evidence="3">Dipeptidyl aminopeptidase</fullName>
    </submittedName>
</protein>
<organism evidence="3 4">
    <name type="scientific">Microbacterium dextranolyticum</name>
    <dbReference type="NCBI Taxonomy" id="36806"/>
    <lineage>
        <taxon>Bacteria</taxon>
        <taxon>Bacillati</taxon>
        <taxon>Actinomycetota</taxon>
        <taxon>Actinomycetes</taxon>
        <taxon>Micrococcales</taxon>
        <taxon>Microbacteriaceae</taxon>
        <taxon>Microbacterium</taxon>
    </lineage>
</organism>
<keyword evidence="4" id="KW-1185">Reference proteome</keyword>
<dbReference type="SUPFAM" id="SSF53474">
    <property type="entry name" value="alpha/beta-Hydrolases"/>
    <property type="match status" value="1"/>
</dbReference>
<dbReference type="EMBL" id="BSER01000009">
    <property type="protein sequence ID" value="GLJ95804.1"/>
    <property type="molecule type" value="Genomic_DNA"/>
</dbReference>
<dbReference type="Pfam" id="PF00326">
    <property type="entry name" value="Peptidase_S9"/>
    <property type="match status" value="1"/>
</dbReference>
<name>A0A9W6M5U9_9MICO</name>
<keyword evidence="3" id="KW-0031">Aminopeptidase</keyword>
<feature type="domain" description="Peptidase S9 prolyl oligopeptidase catalytic" evidence="2">
    <location>
        <begin position="460"/>
        <end position="664"/>
    </location>
</feature>
<accession>A0A9W6M5U9</accession>
<dbReference type="PANTHER" id="PTHR42776">
    <property type="entry name" value="SERINE PEPTIDASE S9 FAMILY MEMBER"/>
    <property type="match status" value="1"/>
</dbReference>